<keyword evidence="2" id="KW-1185">Reference proteome</keyword>
<protein>
    <submittedName>
        <fullName evidence="1">Uncharacterized protein</fullName>
    </submittedName>
</protein>
<proteinExistence type="predicted"/>
<evidence type="ECO:0000313" key="2">
    <source>
        <dbReference type="Proteomes" id="UP001056120"/>
    </source>
</evidence>
<organism evidence="1 2">
    <name type="scientific">Smallanthus sonchifolius</name>
    <dbReference type="NCBI Taxonomy" id="185202"/>
    <lineage>
        <taxon>Eukaryota</taxon>
        <taxon>Viridiplantae</taxon>
        <taxon>Streptophyta</taxon>
        <taxon>Embryophyta</taxon>
        <taxon>Tracheophyta</taxon>
        <taxon>Spermatophyta</taxon>
        <taxon>Magnoliopsida</taxon>
        <taxon>eudicotyledons</taxon>
        <taxon>Gunneridae</taxon>
        <taxon>Pentapetalae</taxon>
        <taxon>asterids</taxon>
        <taxon>campanulids</taxon>
        <taxon>Asterales</taxon>
        <taxon>Asteraceae</taxon>
        <taxon>Asteroideae</taxon>
        <taxon>Heliantheae alliance</taxon>
        <taxon>Millerieae</taxon>
        <taxon>Smallanthus</taxon>
    </lineage>
</organism>
<name>A0ACB9E8F7_9ASTR</name>
<reference evidence="2" key="1">
    <citation type="journal article" date="2022" name="Mol. Ecol. Resour.">
        <title>The genomes of chicory, endive, great burdock and yacon provide insights into Asteraceae palaeo-polyploidization history and plant inulin production.</title>
        <authorList>
            <person name="Fan W."/>
            <person name="Wang S."/>
            <person name="Wang H."/>
            <person name="Wang A."/>
            <person name="Jiang F."/>
            <person name="Liu H."/>
            <person name="Zhao H."/>
            <person name="Xu D."/>
            <person name="Zhang Y."/>
        </authorList>
    </citation>
    <scope>NUCLEOTIDE SEQUENCE [LARGE SCALE GENOMIC DNA]</scope>
    <source>
        <strain evidence="2">cv. Yunnan</strain>
    </source>
</reference>
<evidence type="ECO:0000313" key="1">
    <source>
        <dbReference type="EMBL" id="KAI3754955.1"/>
    </source>
</evidence>
<sequence length="452" mass="50123">MKFVVWKLEQFVTVSIPSPLVAYCPVVDQGSSVVSLVSYINRCMFPLGKAKEFYSLLRLARNPICWESGVQEGFCSLPTNTTLPYSTPNNHCVTPSCGTGLVSSPNCRCALPYTGLFFFKAPSFSSLGNPTIYMSLQDSLMTFLQKASLPVDSLSIKNPSRNSDDYLVINLDGFPSGGEPWFNRTGILGIGFALSNPTFMPSKVFNTYIFIAESYANFLSGNVFLYECMLFVGKNKLKALHNRANPLVYKGSLPNGKLIAVQRAEKRSSQGGLEFKTEIELLSRVHHKNVVGLIGFCLNQGEQMLVYEYIMNGTLKDSLAGRSDVRLDWMRRIKVALGAARVKDTINKNKELYGLHEVIDPAIGLSNQLKGLERFVDMALRCVEDTGNKRMSEVVKELESIMELVGLNPCVESSSSTSTSYEGVSKDYNYPHSNDSDFSYSKISLPPILHTI</sequence>
<reference evidence="1 2" key="2">
    <citation type="journal article" date="2022" name="Mol. Ecol. Resour.">
        <title>The genomes of chicory, endive, great burdock and yacon provide insights into Asteraceae paleo-polyploidization history and plant inulin production.</title>
        <authorList>
            <person name="Fan W."/>
            <person name="Wang S."/>
            <person name="Wang H."/>
            <person name="Wang A."/>
            <person name="Jiang F."/>
            <person name="Liu H."/>
            <person name="Zhao H."/>
            <person name="Xu D."/>
            <person name="Zhang Y."/>
        </authorList>
    </citation>
    <scope>NUCLEOTIDE SEQUENCE [LARGE SCALE GENOMIC DNA]</scope>
    <source>
        <strain evidence="2">cv. Yunnan</strain>
        <tissue evidence="1">Leaves</tissue>
    </source>
</reference>
<dbReference type="EMBL" id="CM042035">
    <property type="protein sequence ID" value="KAI3754955.1"/>
    <property type="molecule type" value="Genomic_DNA"/>
</dbReference>
<accession>A0ACB9E8F7</accession>
<comment type="caution">
    <text evidence="1">The sequence shown here is derived from an EMBL/GenBank/DDBJ whole genome shotgun (WGS) entry which is preliminary data.</text>
</comment>
<gene>
    <name evidence="1" type="ORF">L1987_54747</name>
</gene>
<dbReference type="Proteomes" id="UP001056120">
    <property type="component" value="Linkage Group LG18"/>
</dbReference>